<evidence type="ECO:0000313" key="4">
    <source>
        <dbReference type="Proteomes" id="UP000290037"/>
    </source>
</evidence>
<sequence>MTMNKKENTASLEIFDINTASEKSKTLLQKSKDAYGYIPNLHGVLAGSPNLLEAYQNLHELFANSSFNKEELTVVWQTINVEHECHYCVPAHTGIAKAMKVDDAIINALRDQSELPTKKLQVLHNTTLALTRNRGYISEEELNAFYEEGYTQRNLLDIILGLSQKVISNYTNHIAETPLDDAFQKFSWSK</sequence>
<dbReference type="Proteomes" id="UP000184240">
    <property type="component" value="Unassembled WGS sequence"/>
</dbReference>
<gene>
    <name evidence="1" type="ORF">DSM01_1976</name>
    <name evidence="2" type="ORF">SAMN04487999_0497</name>
</gene>
<dbReference type="GO" id="GO:0004601">
    <property type="term" value="F:peroxidase activity"/>
    <property type="evidence" value="ECO:0007669"/>
    <property type="project" value="UniProtKB-KW"/>
</dbReference>
<dbReference type="EMBL" id="FQXT01000001">
    <property type="protein sequence ID" value="SHH55763.1"/>
    <property type="molecule type" value="Genomic_DNA"/>
</dbReference>
<organism evidence="2 3">
    <name type="scientific">Leeuwenhoekiella palythoae</name>
    <dbReference type="NCBI Taxonomy" id="573501"/>
    <lineage>
        <taxon>Bacteria</taxon>
        <taxon>Pseudomonadati</taxon>
        <taxon>Bacteroidota</taxon>
        <taxon>Flavobacteriia</taxon>
        <taxon>Flavobacteriales</taxon>
        <taxon>Flavobacteriaceae</taxon>
        <taxon>Leeuwenhoekiella</taxon>
    </lineage>
</organism>
<protein>
    <submittedName>
        <fullName evidence="1">AhpD family alkylhydroperoxidase</fullName>
    </submittedName>
    <submittedName>
        <fullName evidence="2">Alkylhydroperoxidase AhpD family core domain-containing protein</fullName>
    </submittedName>
</protein>
<keyword evidence="2" id="KW-0575">Peroxidase</keyword>
<reference evidence="1 4" key="3">
    <citation type="submission" date="2018-07" db="EMBL/GenBank/DDBJ databases">
        <title>Leeuwenhoekiella genomics.</title>
        <authorList>
            <person name="Tahon G."/>
            <person name="Willems A."/>
        </authorList>
    </citation>
    <scope>NUCLEOTIDE SEQUENCE [LARGE SCALE GENOMIC DNA]</scope>
    <source>
        <strain evidence="1 4">LMG 24856</strain>
    </source>
</reference>
<dbReference type="AlphaFoldDB" id="A0A1M5TZE4"/>
<dbReference type="PANTHER" id="PTHR35446:SF3">
    <property type="entry name" value="CMD DOMAIN-CONTAINING PROTEIN"/>
    <property type="match status" value="1"/>
</dbReference>
<dbReference type="Proteomes" id="UP000290037">
    <property type="component" value="Unassembled WGS sequence"/>
</dbReference>
<evidence type="ECO:0000313" key="2">
    <source>
        <dbReference type="EMBL" id="SHH55763.1"/>
    </source>
</evidence>
<accession>A0A1M5TZE4</accession>
<dbReference type="PANTHER" id="PTHR35446">
    <property type="entry name" value="SI:CH211-175M2.5"/>
    <property type="match status" value="1"/>
</dbReference>
<name>A0A1M5TZE4_9FLAO</name>
<dbReference type="Gene3D" id="1.20.1290.10">
    <property type="entry name" value="AhpD-like"/>
    <property type="match status" value="1"/>
</dbReference>
<dbReference type="SUPFAM" id="SSF69118">
    <property type="entry name" value="AhpD-like"/>
    <property type="match status" value="1"/>
</dbReference>
<keyword evidence="4" id="KW-1185">Reference proteome</keyword>
<dbReference type="InterPro" id="IPR029032">
    <property type="entry name" value="AhpD-like"/>
</dbReference>
<reference evidence="3" key="2">
    <citation type="submission" date="2016-11" db="EMBL/GenBank/DDBJ databases">
        <authorList>
            <person name="Varghese N."/>
            <person name="Submissions S."/>
        </authorList>
    </citation>
    <scope>NUCLEOTIDE SEQUENCE [LARGE SCALE GENOMIC DNA]</scope>
    <source>
        <strain evidence="3">DSM 19859</strain>
    </source>
</reference>
<dbReference type="STRING" id="573501.SAMN04487999_0497"/>
<evidence type="ECO:0000313" key="3">
    <source>
        <dbReference type="Proteomes" id="UP000184240"/>
    </source>
</evidence>
<dbReference type="EMBL" id="QOVN01000004">
    <property type="protein sequence ID" value="RXG28517.1"/>
    <property type="molecule type" value="Genomic_DNA"/>
</dbReference>
<reference evidence="2" key="1">
    <citation type="submission" date="2016-11" db="EMBL/GenBank/DDBJ databases">
        <authorList>
            <person name="Jaros S."/>
            <person name="Januszkiewicz K."/>
            <person name="Wedrychowicz H."/>
        </authorList>
    </citation>
    <scope>NUCLEOTIDE SEQUENCE [LARGE SCALE GENOMIC DNA]</scope>
    <source>
        <strain evidence="2">DSM 19859</strain>
    </source>
</reference>
<evidence type="ECO:0000313" key="1">
    <source>
        <dbReference type="EMBL" id="RXG28517.1"/>
    </source>
</evidence>
<keyword evidence="2" id="KW-0560">Oxidoreductase</keyword>
<proteinExistence type="predicted"/>